<dbReference type="PANTHER" id="PTHR11008">
    <property type="entry name" value="PROTEIN TAKEOUT-LIKE PROTEIN"/>
    <property type="match status" value="1"/>
</dbReference>
<dbReference type="PANTHER" id="PTHR11008:SF41">
    <property type="entry name" value="RE70318P"/>
    <property type="match status" value="1"/>
</dbReference>
<feature type="signal peptide" evidence="1">
    <location>
        <begin position="1"/>
        <end position="17"/>
    </location>
</feature>
<dbReference type="EMBL" id="JADYXP020000024">
    <property type="protein sequence ID" value="KAL0101147.1"/>
    <property type="molecule type" value="Genomic_DNA"/>
</dbReference>
<reference evidence="2 3" key="1">
    <citation type="submission" date="2023-03" db="EMBL/GenBank/DDBJ databases">
        <title>High recombination rates correlate with genetic variation in Cardiocondyla obscurior ants.</title>
        <authorList>
            <person name="Errbii M."/>
        </authorList>
    </citation>
    <scope>NUCLEOTIDE SEQUENCE [LARGE SCALE GENOMIC DNA]</scope>
    <source>
        <strain evidence="2">Alpha-2009</strain>
        <tissue evidence="2">Whole body</tissue>
    </source>
</reference>
<evidence type="ECO:0008006" key="4">
    <source>
        <dbReference type="Google" id="ProtNLM"/>
    </source>
</evidence>
<accession>A0AAW2ED80</accession>
<evidence type="ECO:0000313" key="2">
    <source>
        <dbReference type="EMBL" id="KAL0101147.1"/>
    </source>
</evidence>
<dbReference type="Pfam" id="PF06585">
    <property type="entry name" value="JHBP"/>
    <property type="match status" value="1"/>
</dbReference>
<keyword evidence="1" id="KW-0732">Signal</keyword>
<proteinExistence type="predicted"/>
<keyword evidence="3" id="KW-1185">Reference proteome</keyword>
<evidence type="ECO:0000256" key="1">
    <source>
        <dbReference type="SAM" id="SignalP"/>
    </source>
</evidence>
<protein>
    <recommendedName>
        <fullName evidence="4">Protein takeout-like</fullName>
    </recommendedName>
</protein>
<feature type="chain" id="PRO_5043901318" description="Protein takeout-like" evidence="1">
    <location>
        <begin position="18"/>
        <end position="242"/>
    </location>
</feature>
<dbReference type="InterPro" id="IPR010562">
    <property type="entry name" value="Haemolymph_juvenile_hormone-bd"/>
</dbReference>
<evidence type="ECO:0000313" key="3">
    <source>
        <dbReference type="Proteomes" id="UP001430953"/>
    </source>
</evidence>
<gene>
    <name evidence="2" type="ORF">PUN28_018774</name>
</gene>
<name>A0AAW2ED80_9HYME</name>
<dbReference type="InterPro" id="IPR038606">
    <property type="entry name" value="To_sf"/>
</dbReference>
<dbReference type="Gene3D" id="3.15.10.30">
    <property type="entry name" value="Haemolymph juvenile hormone binding protein"/>
    <property type="match status" value="1"/>
</dbReference>
<dbReference type="GO" id="GO:0005615">
    <property type="term" value="C:extracellular space"/>
    <property type="evidence" value="ECO:0007669"/>
    <property type="project" value="TreeGrafter"/>
</dbReference>
<dbReference type="Proteomes" id="UP001430953">
    <property type="component" value="Unassembled WGS sequence"/>
</dbReference>
<dbReference type="SMART" id="SM00700">
    <property type="entry name" value="JHBP"/>
    <property type="match status" value="1"/>
</dbReference>
<comment type="caution">
    <text evidence="2">The sequence shown here is derived from an EMBL/GenBank/DDBJ whole genome shotgun (WGS) entry which is preliminary data.</text>
</comment>
<organism evidence="2 3">
    <name type="scientific">Cardiocondyla obscurior</name>
    <dbReference type="NCBI Taxonomy" id="286306"/>
    <lineage>
        <taxon>Eukaryota</taxon>
        <taxon>Metazoa</taxon>
        <taxon>Ecdysozoa</taxon>
        <taxon>Arthropoda</taxon>
        <taxon>Hexapoda</taxon>
        <taxon>Insecta</taxon>
        <taxon>Pterygota</taxon>
        <taxon>Neoptera</taxon>
        <taxon>Endopterygota</taxon>
        <taxon>Hymenoptera</taxon>
        <taxon>Apocrita</taxon>
        <taxon>Aculeata</taxon>
        <taxon>Formicoidea</taxon>
        <taxon>Formicidae</taxon>
        <taxon>Myrmicinae</taxon>
        <taxon>Cardiocondyla</taxon>
    </lineage>
</organism>
<dbReference type="AlphaFoldDB" id="A0AAW2ED80"/>
<sequence>MLFALFVFALVTANVTAKLPYYIHPCGLKNPNYNQCFANSIEIIKPKICSGMPELNYPRVEPIILNDLTIYDNVNAKLSLDEVKVYNICNFTLNSVDADFNDKMYANLELRFDHIHLVSTYSSDIHLLARIAHRSTGHIFLDNVDLKMKIDFKKITKNGTTNLYVSKMKLNLIINEFNYTFNEDDKKKDILQEVIQDIVTKNKNEIISKIKPDLELKLSKQFITIINNILYNRYAELFPNRV</sequence>